<feature type="region of interest" description="Disordered" evidence="1">
    <location>
        <begin position="469"/>
        <end position="514"/>
    </location>
</feature>
<feature type="region of interest" description="Disordered" evidence="1">
    <location>
        <begin position="153"/>
        <end position="172"/>
    </location>
</feature>
<keyword evidence="2" id="KW-0812">Transmembrane</keyword>
<dbReference type="EMBL" id="KZ819284">
    <property type="protein sequence ID" value="PWO00919.1"/>
    <property type="molecule type" value="Genomic_DNA"/>
</dbReference>
<feature type="transmembrane region" description="Helical" evidence="2">
    <location>
        <begin position="226"/>
        <end position="251"/>
    </location>
</feature>
<protein>
    <submittedName>
        <fullName evidence="3">Uncharacterized protein</fullName>
    </submittedName>
</protein>
<feature type="compositionally biased region" description="Basic and acidic residues" evidence="1">
    <location>
        <begin position="154"/>
        <end position="169"/>
    </location>
</feature>
<dbReference type="AlphaFoldDB" id="A0A316ZIK8"/>
<feature type="region of interest" description="Disordered" evidence="1">
    <location>
        <begin position="551"/>
        <end position="576"/>
    </location>
</feature>
<keyword evidence="2" id="KW-1133">Transmembrane helix</keyword>
<proteinExistence type="predicted"/>
<feature type="compositionally biased region" description="Basic residues" evidence="1">
    <location>
        <begin position="324"/>
        <end position="333"/>
    </location>
</feature>
<gene>
    <name evidence="3" type="ORF">FA09DRAFT_119134</name>
</gene>
<evidence type="ECO:0000256" key="2">
    <source>
        <dbReference type="SAM" id="Phobius"/>
    </source>
</evidence>
<dbReference type="GeneID" id="37266575"/>
<evidence type="ECO:0000313" key="4">
    <source>
        <dbReference type="Proteomes" id="UP000245946"/>
    </source>
</evidence>
<evidence type="ECO:0000256" key="1">
    <source>
        <dbReference type="SAM" id="MobiDB-lite"/>
    </source>
</evidence>
<organism evidence="3 4">
    <name type="scientific">Tilletiopsis washingtonensis</name>
    <dbReference type="NCBI Taxonomy" id="58919"/>
    <lineage>
        <taxon>Eukaryota</taxon>
        <taxon>Fungi</taxon>
        <taxon>Dikarya</taxon>
        <taxon>Basidiomycota</taxon>
        <taxon>Ustilaginomycotina</taxon>
        <taxon>Exobasidiomycetes</taxon>
        <taxon>Entylomatales</taxon>
        <taxon>Entylomatales incertae sedis</taxon>
        <taxon>Tilletiopsis</taxon>
    </lineage>
</organism>
<keyword evidence="4" id="KW-1185">Reference proteome</keyword>
<accession>A0A316ZIK8</accession>
<feature type="compositionally biased region" description="Low complexity" evidence="1">
    <location>
        <begin position="469"/>
        <end position="484"/>
    </location>
</feature>
<feature type="compositionally biased region" description="Basic and acidic residues" evidence="1">
    <location>
        <begin position="493"/>
        <end position="506"/>
    </location>
</feature>
<evidence type="ECO:0000313" key="3">
    <source>
        <dbReference type="EMBL" id="PWO00919.1"/>
    </source>
</evidence>
<reference evidence="3 4" key="1">
    <citation type="journal article" date="2018" name="Mol. Biol. Evol.">
        <title>Broad Genomic Sampling Reveals a Smut Pathogenic Ancestry of the Fungal Clade Ustilaginomycotina.</title>
        <authorList>
            <person name="Kijpornyongpan T."/>
            <person name="Mondo S.J."/>
            <person name="Barry K."/>
            <person name="Sandor L."/>
            <person name="Lee J."/>
            <person name="Lipzen A."/>
            <person name="Pangilinan J."/>
            <person name="LaButti K."/>
            <person name="Hainaut M."/>
            <person name="Henrissat B."/>
            <person name="Grigoriev I.V."/>
            <person name="Spatafora J.W."/>
            <person name="Aime M.C."/>
        </authorList>
    </citation>
    <scope>NUCLEOTIDE SEQUENCE [LARGE SCALE GENOMIC DNA]</scope>
    <source>
        <strain evidence="3 4">MCA 4186</strain>
    </source>
</reference>
<feature type="region of interest" description="Disordered" evidence="1">
    <location>
        <begin position="319"/>
        <end position="362"/>
    </location>
</feature>
<dbReference type="Proteomes" id="UP000245946">
    <property type="component" value="Unassembled WGS sequence"/>
</dbReference>
<dbReference type="RefSeq" id="XP_025601197.1">
    <property type="nucleotide sequence ID" value="XM_025739029.1"/>
</dbReference>
<sequence>MYLYATHGSKSSHTFCIRLVVALRVVELVVALRLRRGKGGRVVLRVAGQRRVGLLLARRRRLLWLLLLVVVGRAAGRAVHVGGAAHRVVVLVRLGRAVGVGHHAVVGARPGGGVLRLLHRVLAVVRRVRRAAAGRAVVLLLLMHRRRARRARRAGLERSDARRTGRDGAVRASVRGPQRRDRALGCLLEAALGRVPAGRRRLVRRHVARVGTLHVLRGLRLRRLRLALLLLLLLLLLEALHLHLVLLHLLLAQRLLLLLQRVLLVARLRRVVAHAGRHARRRHAWRRSTRRHEVLQVADGHGRAGSEVVHDARIVDDVTGRQSGKSRQRRRSRRGDGHRSGSGTRRKLDARLGRSGAIRRGSGERGRSFARVRCIGVRCDRGGVCGAREVCRQRSQLAAQRIDTDAAAAIAATTAAATTSASRLARLECLEAVVNPLAVLGTRIERRSGRAGRRNSLGLTLWRSVVGLRSSSGSSRSSSLAHGTRSSRRRRAVPLDDRRRRCDGSRRPGRSRNLAHCAPGQRVLVDARRILLVAPAQHAATHLAAAAHDGAAAPAATSTRAAGRTSRGRSAARCSSAAREAASRGAVELRSRSSRVVAIGRRCTAAVGSTAAAAPPLAEAAQLRSQQTVVVAPRGAHARHGCRVGGQARPVARQGARVARARRRRRFAVVLGRWVGARAGLGRCGALALSTRAGGATTSATSTAATSAAASGSLTGVSSCRRHRRAVFDELAPRSSGWLGGLGARAGRGLAGSRRCCDFLIRRAGLIMLLIVVVVLAVVIGRVGVGLRRGGRGLSGASSLVAAGLVLALPAEAWHGASARLTRALLGLCRLCGRRRSGLGGWCCGVGRCGSTVVRCGCSAGVGGRLRALCGGRLSALDGNGDARCRGLAAQRGGRGRR</sequence>
<keyword evidence="2" id="KW-0472">Membrane</keyword>
<feature type="transmembrane region" description="Helical" evidence="2">
    <location>
        <begin position="764"/>
        <end position="785"/>
    </location>
</feature>
<name>A0A316ZIK8_9BASI</name>